<accession>A0A1Y5F2X3</accession>
<keyword evidence="2" id="KW-0808">Transferase</keyword>
<dbReference type="InterPro" id="IPR025714">
    <property type="entry name" value="Methyltranfer_dom"/>
</dbReference>
<keyword evidence="2" id="KW-0489">Methyltransferase</keyword>
<sequence>MATKIDIRNREKTYFKSLHTSTSRNYFERMSPAKAHEMQISKLFARDYWDGDRRFGYGGYKYDGRWKSLAEKLINDYHLTNTSKLLDLGCGKGFLLFEIRSLLPEIEIVGLDISKYAIENSKEEIRKDLKIHDIRNTLDFTYKEFDLVISLMTIHNLELPELEFCLSEISRVAKDSYITTESYRNEAELSNLQCWALTCESFFSPREWQHIFDRSGYCGDFELLYFE</sequence>
<comment type="caution">
    <text evidence="2">The sequence shown here is derived from an EMBL/GenBank/DDBJ whole genome shotgun (WGS) entry which is preliminary data.</text>
</comment>
<dbReference type="Pfam" id="PF13847">
    <property type="entry name" value="Methyltransf_31"/>
    <property type="match status" value="1"/>
</dbReference>
<dbReference type="AlphaFoldDB" id="A0A1Y5F2X3"/>
<gene>
    <name evidence="2" type="ORF">A9Q84_19370</name>
</gene>
<evidence type="ECO:0000313" key="2">
    <source>
        <dbReference type="EMBL" id="OUR93775.1"/>
    </source>
</evidence>
<feature type="domain" description="Methyltransferase" evidence="1">
    <location>
        <begin position="82"/>
        <end position="213"/>
    </location>
</feature>
<dbReference type="PANTHER" id="PTHR43861">
    <property type="entry name" value="TRANS-ACONITATE 2-METHYLTRANSFERASE-RELATED"/>
    <property type="match status" value="1"/>
</dbReference>
<dbReference type="EMBL" id="MAAO01000015">
    <property type="protein sequence ID" value="OUR93775.1"/>
    <property type="molecule type" value="Genomic_DNA"/>
</dbReference>
<evidence type="ECO:0000259" key="1">
    <source>
        <dbReference type="Pfam" id="PF13847"/>
    </source>
</evidence>
<dbReference type="Proteomes" id="UP000196531">
    <property type="component" value="Unassembled WGS sequence"/>
</dbReference>
<dbReference type="SUPFAM" id="SSF53335">
    <property type="entry name" value="S-adenosyl-L-methionine-dependent methyltransferases"/>
    <property type="match status" value="1"/>
</dbReference>
<dbReference type="GO" id="GO:0032259">
    <property type="term" value="P:methylation"/>
    <property type="evidence" value="ECO:0007669"/>
    <property type="project" value="UniProtKB-KW"/>
</dbReference>
<dbReference type="InterPro" id="IPR029063">
    <property type="entry name" value="SAM-dependent_MTases_sf"/>
</dbReference>
<evidence type="ECO:0000313" key="3">
    <source>
        <dbReference type="Proteomes" id="UP000196531"/>
    </source>
</evidence>
<protein>
    <submittedName>
        <fullName evidence="2">SAM-dependent methyltransferase</fullName>
    </submittedName>
</protein>
<name>A0A1Y5F2X3_9BACT</name>
<organism evidence="2 3">
    <name type="scientific">Halobacteriovorax marinus</name>
    <dbReference type="NCBI Taxonomy" id="97084"/>
    <lineage>
        <taxon>Bacteria</taxon>
        <taxon>Pseudomonadati</taxon>
        <taxon>Bdellovibrionota</taxon>
        <taxon>Bacteriovoracia</taxon>
        <taxon>Bacteriovoracales</taxon>
        <taxon>Halobacteriovoraceae</taxon>
        <taxon>Halobacteriovorax</taxon>
    </lineage>
</organism>
<proteinExistence type="predicted"/>
<dbReference type="CDD" id="cd02440">
    <property type="entry name" value="AdoMet_MTases"/>
    <property type="match status" value="1"/>
</dbReference>
<dbReference type="GO" id="GO:0008168">
    <property type="term" value="F:methyltransferase activity"/>
    <property type="evidence" value="ECO:0007669"/>
    <property type="project" value="UniProtKB-KW"/>
</dbReference>
<reference evidence="3" key="1">
    <citation type="journal article" date="2017" name="Proc. Natl. Acad. Sci. U.S.A.">
        <title>Simulation of Deepwater Horizon oil plume reveals substrate specialization within a complex community of hydrocarbon-degraders.</title>
        <authorList>
            <person name="Hu P."/>
            <person name="Dubinsky E.A."/>
            <person name="Probst A.J."/>
            <person name="Wang J."/>
            <person name="Sieber C.M.K."/>
            <person name="Tom L.M."/>
            <person name="Gardinali P."/>
            <person name="Banfield J.F."/>
            <person name="Atlas R.M."/>
            <person name="Andersen G.L."/>
        </authorList>
    </citation>
    <scope>NUCLEOTIDE SEQUENCE [LARGE SCALE GENOMIC DNA]</scope>
</reference>
<dbReference type="Gene3D" id="3.40.50.150">
    <property type="entry name" value="Vaccinia Virus protein VP39"/>
    <property type="match status" value="1"/>
</dbReference>